<dbReference type="InterPro" id="IPR023346">
    <property type="entry name" value="Lysozyme-like_dom_sf"/>
</dbReference>
<dbReference type="RefSeq" id="WP_282699163.1">
    <property type="nucleotide sequence ID" value="NZ_JABXJJ020000061.1"/>
</dbReference>
<comment type="caution">
    <text evidence="5">The sequence shown here is derived from an EMBL/GenBank/DDBJ whole genome shotgun (WGS) entry which is preliminary data.</text>
</comment>
<dbReference type="CDD" id="cd13925">
    <property type="entry name" value="RPF"/>
    <property type="match status" value="1"/>
</dbReference>
<keyword evidence="2" id="KW-0378">Hydrolase</keyword>
<feature type="compositionally biased region" description="Basic residues" evidence="3">
    <location>
        <begin position="268"/>
        <end position="313"/>
    </location>
</feature>
<dbReference type="EMBL" id="JABXJJ020000061">
    <property type="protein sequence ID" value="MDI5974128.1"/>
    <property type="molecule type" value="Genomic_DNA"/>
</dbReference>
<feature type="region of interest" description="Disordered" evidence="3">
    <location>
        <begin position="246"/>
        <end position="339"/>
    </location>
</feature>
<dbReference type="InterPro" id="IPR010618">
    <property type="entry name" value="RPF"/>
</dbReference>
<protein>
    <submittedName>
        <fullName evidence="5">Transglycosylase family protein</fullName>
    </submittedName>
</protein>
<dbReference type="Pfam" id="PF06737">
    <property type="entry name" value="Transglycosylas"/>
    <property type="match status" value="1"/>
</dbReference>
<comment type="similarity">
    <text evidence="1">Belongs to the transglycosylase family. Rpf subfamily.</text>
</comment>
<organism evidence="5">
    <name type="scientific">Streptantibioticus silvisoli</name>
    <dbReference type="NCBI Taxonomy" id="2705255"/>
    <lineage>
        <taxon>Bacteria</taxon>
        <taxon>Bacillati</taxon>
        <taxon>Actinomycetota</taxon>
        <taxon>Actinomycetes</taxon>
        <taxon>Kitasatosporales</taxon>
        <taxon>Streptomycetaceae</taxon>
        <taxon>Streptantibioticus</taxon>
    </lineage>
</organism>
<feature type="compositionally biased region" description="Low complexity" evidence="3">
    <location>
        <begin position="322"/>
        <end position="339"/>
    </location>
</feature>
<proteinExistence type="inferred from homology"/>
<evidence type="ECO:0000256" key="3">
    <source>
        <dbReference type="SAM" id="MobiDB-lite"/>
    </source>
</evidence>
<feature type="region of interest" description="Disordered" evidence="3">
    <location>
        <begin position="1"/>
        <end position="29"/>
    </location>
</feature>
<feature type="domain" description="Resuscitation-promoting factor core lysozyme-like" evidence="4">
    <location>
        <begin position="351"/>
        <end position="423"/>
    </location>
</feature>
<feature type="region of interest" description="Disordered" evidence="3">
    <location>
        <begin position="117"/>
        <end position="192"/>
    </location>
</feature>
<feature type="compositionally biased region" description="Low complexity" evidence="3">
    <location>
        <begin position="250"/>
        <end position="267"/>
    </location>
</feature>
<dbReference type="Gene3D" id="1.10.530.10">
    <property type="match status" value="1"/>
</dbReference>
<dbReference type="SUPFAM" id="SSF53955">
    <property type="entry name" value="Lysozyme-like"/>
    <property type="match status" value="1"/>
</dbReference>
<dbReference type="GO" id="GO:0016787">
    <property type="term" value="F:hydrolase activity"/>
    <property type="evidence" value="ECO:0007669"/>
    <property type="project" value="UniProtKB-KW"/>
</dbReference>
<feature type="compositionally biased region" description="Low complexity" evidence="3">
    <location>
        <begin position="117"/>
        <end position="134"/>
    </location>
</feature>
<feature type="compositionally biased region" description="Basic residues" evidence="3">
    <location>
        <begin position="17"/>
        <end position="29"/>
    </location>
</feature>
<gene>
    <name evidence="5" type="ORF">POF50_033105</name>
</gene>
<name>A0AA90KBU2_9ACTN</name>
<dbReference type="AlphaFoldDB" id="A0AA90KBU2"/>
<evidence type="ECO:0000256" key="2">
    <source>
        <dbReference type="ARBA" id="ARBA00022801"/>
    </source>
</evidence>
<feature type="compositionally biased region" description="Low complexity" evidence="3">
    <location>
        <begin position="166"/>
        <end position="192"/>
    </location>
</feature>
<reference evidence="5" key="1">
    <citation type="submission" date="2023-05" db="EMBL/GenBank/DDBJ databases">
        <title>Streptantibioticus silvisoli sp. nov., acidotolerant actinomycetes 1 from pine litter.</title>
        <authorList>
            <person name="Swiecimska M."/>
            <person name="Golinska P."/>
            <person name="Sangal V."/>
            <person name="Wachnowicz B."/>
            <person name="Goodfellow M."/>
        </authorList>
    </citation>
    <scope>NUCLEOTIDE SEQUENCE</scope>
    <source>
        <strain evidence="5">SL13</strain>
    </source>
</reference>
<accession>A0AA90KBU2</accession>
<feature type="compositionally biased region" description="Low complexity" evidence="3">
    <location>
        <begin position="1"/>
        <end position="16"/>
    </location>
</feature>
<evidence type="ECO:0000313" key="5">
    <source>
        <dbReference type="EMBL" id="MDI5974128.1"/>
    </source>
</evidence>
<evidence type="ECO:0000256" key="1">
    <source>
        <dbReference type="ARBA" id="ARBA00010830"/>
    </source>
</evidence>
<evidence type="ECO:0000259" key="4">
    <source>
        <dbReference type="Pfam" id="PF06737"/>
    </source>
</evidence>
<sequence>MNSVKQGSKGSSTQGSHTKRVAAPRHDSVRRRLPRAIVAACLAGGTCASLAAGRHPAPAAEPDRTGVLRALPAADVEDAEPDRTGALRAVPAAEAAPVAPPQQFTVVIGRAPAAAAEGAPADGAPADGLMAEGVTAGGPGAPATAGPPFADPPVADSPFAGPPFADPLAPDVAPDGAAGTAPGTDGGSAVPAAPDLAAVVPAAPGLIGADVPDAPGLTGLTPEELAAAGLTGDDGPAAVPIPFAPPVPGTAPAATDPAATEPAATSPKRSRRHARKVAHRKHHRRAAHRARHRVHQRAARHHHTPGHHHRHRAADRALPFPGTGASAGAGDATATAGGATASAGSATAHAEGLDWHGLAHCEAGNRPNAVDPSGTYGGLYQFDVRTWHSVGGSGRPQDASAAEQTRRAKRLYAQRGSNPWPVCGGRLYR</sequence>